<proteinExistence type="predicted"/>
<keyword evidence="1 3" id="KW-0328">Glycosyltransferase</keyword>
<evidence type="ECO:0000313" key="4">
    <source>
        <dbReference type="Proteomes" id="UP001596150"/>
    </source>
</evidence>
<dbReference type="EMBL" id="JBHSML010000003">
    <property type="protein sequence ID" value="MFC5515871.1"/>
    <property type="molecule type" value="Genomic_DNA"/>
</dbReference>
<dbReference type="PANTHER" id="PTHR12526">
    <property type="entry name" value="GLYCOSYLTRANSFERASE"/>
    <property type="match status" value="1"/>
</dbReference>
<evidence type="ECO:0000313" key="3">
    <source>
        <dbReference type="EMBL" id="MFC5515871.1"/>
    </source>
</evidence>
<evidence type="ECO:0000256" key="2">
    <source>
        <dbReference type="ARBA" id="ARBA00022679"/>
    </source>
</evidence>
<dbReference type="Gene3D" id="3.40.50.2000">
    <property type="entry name" value="Glycogen Phosphorylase B"/>
    <property type="match status" value="2"/>
</dbReference>
<evidence type="ECO:0000256" key="1">
    <source>
        <dbReference type="ARBA" id="ARBA00022676"/>
    </source>
</evidence>
<dbReference type="Pfam" id="PF13692">
    <property type="entry name" value="Glyco_trans_1_4"/>
    <property type="match status" value="1"/>
</dbReference>
<keyword evidence="4" id="KW-1185">Reference proteome</keyword>
<comment type="caution">
    <text evidence="3">The sequence shown here is derived from an EMBL/GenBank/DDBJ whole genome shotgun (WGS) entry which is preliminary data.</text>
</comment>
<dbReference type="Proteomes" id="UP001596150">
    <property type="component" value="Unassembled WGS sequence"/>
</dbReference>
<organism evidence="3 4">
    <name type="scientific">Kaistia terrae</name>
    <dbReference type="NCBI Taxonomy" id="537017"/>
    <lineage>
        <taxon>Bacteria</taxon>
        <taxon>Pseudomonadati</taxon>
        <taxon>Pseudomonadota</taxon>
        <taxon>Alphaproteobacteria</taxon>
        <taxon>Hyphomicrobiales</taxon>
        <taxon>Kaistiaceae</taxon>
        <taxon>Kaistia</taxon>
    </lineage>
</organism>
<protein>
    <submittedName>
        <fullName evidence="3">Glycosyltransferase</fullName>
        <ecNumber evidence="3">2.4.-.-</ecNumber>
    </submittedName>
</protein>
<gene>
    <name evidence="3" type="ORF">ACFPP9_08835</name>
</gene>
<name>A0ABW0PTB2_9HYPH</name>
<keyword evidence="2 3" id="KW-0808">Transferase</keyword>
<dbReference type="SUPFAM" id="SSF53756">
    <property type="entry name" value="UDP-Glycosyltransferase/glycogen phosphorylase"/>
    <property type="match status" value="1"/>
</dbReference>
<dbReference type="EC" id="2.4.-.-" evidence="3"/>
<sequence>MHRLTMLHPIDPRGSKVGGIETHVRLMFERHPPDFSVLLVGVDERGDLELGKVVKLPVGDQTIDFLPVVHIPDKEIHGAAKKLWQSVTLRFALGALRYLPTVRREGAAAQATTELQRFEFAPIGRMLGRPVVQLVHGEGSRKDQMDSLIKRFWYINAVNERIALRLASRIVCVNQNIIERFKKVMPQLVAKSELLTVSVDMDRFALAPFPEGDVFRVVFAGRLDAFKDPSLMFETMRRLHEARGGRFEFHYIGTSDPHRFAEFPAIEPFTIRHGFQNSKGVAAIMRQCHSGVLTSFFEGMPCYLLESLSTGRPVGAIRLPQFDPLIIDGESGFLVERPADPVASAEAMTAGFLKLWDEIQSGRLDPAAIRAKAIPYSTKVQMPKLFERHRQLAAAVARA</sequence>
<reference evidence="4" key="1">
    <citation type="journal article" date="2019" name="Int. J. Syst. Evol. Microbiol.">
        <title>The Global Catalogue of Microorganisms (GCM) 10K type strain sequencing project: providing services to taxonomists for standard genome sequencing and annotation.</title>
        <authorList>
            <consortium name="The Broad Institute Genomics Platform"/>
            <consortium name="The Broad Institute Genome Sequencing Center for Infectious Disease"/>
            <person name="Wu L."/>
            <person name="Ma J."/>
        </authorList>
    </citation>
    <scope>NUCLEOTIDE SEQUENCE [LARGE SCALE GENOMIC DNA]</scope>
    <source>
        <strain evidence="4">KACC 12633</strain>
    </source>
</reference>
<accession>A0ABW0PTB2</accession>
<dbReference type="RefSeq" id="WP_266341910.1">
    <property type="nucleotide sequence ID" value="NZ_JAPKNH010000001.1"/>
</dbReference>
<dbReference type="PANTHER" id="PTHR12526:SF510">
    <property type="entry name" value="D-INOSITOL 3-PHOSPHATE GLYCOSYLTRANSFERASE"/>
    <property type="match status" value="1"/>
</dbReference>
<dbReference type="GO" id="GO:0016757">
    <property type="term" value="F:glycosyltransferase activity"/>
    <property type="evidence" value="ECO:0007669"/>
    <property type="project" value="UniProtKB-KW"/>
</dbReference>